<sequence length="150" mass="15454">GNDTLSGGKDNDTLYGGEGNDLLFGNNENDFIDGGVGNDTLYGGKGNDFLIGGDGSDFLSGDIGDDTLTGGTGNDVFFLTQSIGTDTITDFRKGEDLIGLNPSLSFNQLSITSSNNQTLISVTGTGQLLAKLNGIAPNTLTASDFTQITI</sequence>
<keyword evidence="4" id="KW-1185">Reference proteome</keyword>
<organism evidence="3 4">
    <name type="scientific">Microcoleus anatoxicus PTRS2</name>
    <dbReference type="NCBI Taxonomy" id="2705321"/>
    <lineage>
        <taxon>Bacteria</taxon>
        <taxon>Bacillati</taxon>
        <taxon>Cyanobacteriota</taxon>
        <taxon>Cyanophyceae</taxon>
        <taxon>Oscillatoriophycideae</taxon>
        <taxon>Oscillatoriales</taxon>
        <taxon>Microcoleaceae</taxon>
        <taxon>Microcoleus</taxon>
        <taxon>Microcoleus anatoxicus</taxon>
    </lineage>
</organism>
<dbReference type="Pfam" id="PF00353">
    <property type="entry name" value="HemolysinCabind"/>
    <property type="match status" value="2"/>
</dbReference>
<dbReference type="Gene3D" id="2.150.10.10">
    <property type="entry name" value="Serralysin-like metalloprotease, C-terminal"/>
    <property type="match status" value="1"/>
</dbReference>
<accession>A0ABU8YYE6</accession>
<dbReference type="InterPro" id="IPR018511">
    <property type="entry name" value="Hemolysin-typ_Ca-bd_CS"/>
</dbReference>
<keyword evidence="2" id="KW-0964">Secreted</keyword>
<evidence type="ECO:0000313" key="3">
    <source>
        <dbReference type="EMBL" id="MEK0189492.1"/>
    </source>
</evidence>
<dbReference type="Proteomes" id="UP001384579">
    <property type="component" value="Unassembled WGS sequence"/>
</dbReference>
<evidence type="ECO:0000256" key="2">
    <source>
        <dbReference type="ARBA" id="ARBA00022525"/>
    </source>
</evidence>
<protein>
    <recommendedName>
        <fullName evidence="5">Calcium-binding protein</fullName>
    </recommendedName>
</protein>
<dbReference type="PANTHER" id="PTHR38340:SF1">
    <property type="entry name" value="S-LAYER PROTEIN"/>
    <property type="match status" value="1"/>
</dbReference>
<gene>
    <name evidence="3" type="ORF">WMG39_32310</name>
</gene>
<comment type="caution">
    <text evidence="3">The sequence shown here is derived from an EMBL/GenBank/DDBJ whole genome shotgun (WGS) entry which is preliminary data.</text>
</comment>
<reference evidence="3 4" key="1">
    <citation type="journal article" date="2020" name="Harmful Algae">
        <title>Molecular and morphological characterization of a novel dihydroanatoxin-a producing Microcoleus species (cyanobacteria) from the Russian River, California, USA.</title>
        <authorList>
            <person name="Conklin K.Y."/>
            <person name="Stancheva R."/>
            <person name="Otten T.G."/>
            <person name="Fadness R."/>
            <person name="Boyer G.L."/>
            <person name="Read B."/>
            <person name="Zhang X."/>
            <person name="Sheath R.G."/>
        </authorList>
    </citation>
    <scope>NUCLEOTIDE SEQUENCE [LARGE SCALE GENOMIC DNA]</scope>
    <source>
        <strain evidence="3 4">PTRS2</strain>
    </source>
</reference>
<dbReference type="EMBL" id="JBBLXS010001298">
    <property type="protein sequence ID" value="MEK0189492.1"/>
    <property type="molecule type" value="Genomic_DNA"/>
</dbReference>
<name>A0ABU8YYE6_9CYAN</name>
<dbReference type="PROSITE" id="PS00330">
    <property type="entry name" value="HEMOLYSIN_CALCIUM"/>
    <property type="match status" value="2"/>
</dbReference>
<dbReference type="InterPro" id="IPR011049">
    <property type="entry name" value="Serralysin-like_metalloprot_C"/>
</dbReference>
<proteinExistence type="predicted"/>
<dbReference type="PANTHER" id="PTHR38340">
    <property type="entry name" value="S-LAYER PROTEIN"/>
    <property type="match status" value="1"/>
</dbReference>
<dbReference type="PRINTS" id="PR00313">
    <property type="entry name" value="CABNDNGRPT"/>
</dbReference>
<dbReference type="InterPro" id="IPR050557">
    <property type="entry name" value="RTX_toxin/Mannuronan_C5-epim"/>
</dbReference>
<feature type="non-terminal residue" evidence="3">
    <location>
        <position position="1"/>
    </location>
</feature>
<dbReference type="RefSeq" id="WP_422758020.1">
    <property type="nucleotide sequence ID" value="NZ_JBBLXS010001298.1"/>
</dbReference>
<evidence type="ECO:0008006" key="5">
    <source>
        <dbReference type="Google" id="ProtNLM"/>
    </source>
</evidence>
<comment type="subcellular location">
    <subcellularLocation>
        <location evidence="1">Secreted</location>
    </subcellularLocation>
</comment>
<dbReference type="InterPro" id="IPR001343">
    <property type="entry name" value="Hemolysn_Ca-bd"/>
</dbReference>
<evidence type="ECO:0000313" key="4">
    <source>
        <dbReference type="Proteomes" id="UP001384579"/>
    </source>
</evidence>
<evidence type="ECO:0000256" key="1">
    <source>
        <dbReference type="ARBA" id="ARBA00004613"/>
    </source>
</evidence>
<dbReference type="SUPFAM" id="SSF51120">
    <property type="entry name" value="beta-Roll"/>
    <property type="match status" value="1"/>
</dbReference>